<evidence type="ECO:0000256" key="2">
    <source>
        <dbReference type="SAM" id="Coils"/>
    </source>
</evidence>
<dbReference type="AlphaFoldDB" id="A0A0R2L9Y0"/>
<evidence type="ECO:0000256" key="1">
    <source>
        <dbReference type="ARBA" id="ARBA00004328"/>
    </source>
</evidence>
<gene>
    <name evidence="5" type="ORF">IV55_GL001990</name>
    <name evidence="4" type="ORF">LSI01_09870</name>
</gene>
<dbReference type="STRING" id="348151.IV55_GL001990"/>
<keyword evidence="2" id="KW-0175">Coiled coil</keyword>
<dbReference type="Gene3D" id="3.30.2400.10">
    <property type="entry name" value="Major capsid protein gp5"/>
    <property type="match status" value="1"/>
</dbReference>
<comment type="caution">
    <text evidence="5">The sequence shown here is derived from an EMBL/GenBank/DDBJ whole genome shotgun (WGS) entry which is preliminary data.</text>
</comment>
<dbReference type="RefSeq" id="WP_057810749.1">
    <property type="nucleotide sequence ID" value="NZ_BJUD01000015.1"/>
</dbReference>
<evidence type="ECO:0000313" key="6">
    <source>
        <dbReference type="Proteomes" id="UP000051139"/>
    </source>
</evidence>
<evidence type="ECO:0000313" key="4">
    <source>
        <dbReference type="EMBL" id="GEK28676.1"/>
    </source>
</evidence>
<feature type="domain" description="Phage capsid-like C-terminal" evidence="3">
    <location>
        <begin position="122"/>
        <end position="385"/>
    </location>
</feature>
<reference evidence="5 6" key="1">
    <citation type="journal article" date="2015" name="Genome Announc.">
        <title>Expanding the biotechnology potential of lactobacilli through comparative genomics of 213 strains and associated genera.</title>
        <authorList>
            <person name="Sun Z."/>
            <person name="Harris H.M."/>
            <person name="McCann A."/>
            <person name="Guo C."/>
            <person name="Argimon S."/>
            <person name="Zhang W."/>
            <person name="Yang X."/>
            <person name="Jeffery I.B."/>
            <person name="Cooney J.C."/>
            <person name="Kagawa T.F."/>
            <person name="Liu W."/>
            <person name="Song Y."/>
            <person name="Salvetti E."/>
            <person name="Wrobel A."/>
            <person name="Rasinkangas P."/>
            <person name="Parkhill J."/>
            <person name="Rea M.C."/>
            <person name="O'Sullivan O."/>
            <person name="Ritari J."/>
            <person name="Douillard F.P."/>
            <person name="Paul Ross R."/>
            <person name="Yang R."/>
            <person name="Briner A.E."/>
            <person name="Felis G.E."/>
            <person name="de Vos W.M."/>
            <person name="Barrangou R."/>
            <person name="Klaenhammer T.R."/>
            <person name="Caufield P.W."/>
            <person name="Cui Y."/>
            <person name="Zhang H."/>
            <person name="O'Toole P.W."/>
        </authorList>
    </citation>
    <scope>NUCLEOTIDE SEQUENCE [LARGE SCALE GENOMIC DNA]</scope>
    <source>
        <strain evidence="5 6">DSM 22696</strain>
    </source>
</reference>
<evidence type="ECO:0000313" key="5">
    <source>
        <dbReference type="EMBL" id="KRN95527.1"/>
    </source>
</evidence>
<name>A0A0R2L9Y0_9LACO</name>
<protein>
    <submittedName>
        <fullName evidence="4">Phage capsid protein</fullName>
    </submittedName>
    <submittedName>
        <fullName evidence="5">Phage major capsid protein, HK97 family</fullName>
    </submittedName>
</protein>
<evidence type="ECO:0000259" key="3">
    <source>
        <dbReference type="Pfam" id="PF05065"/>
    </source>
</evidence>
<dbReference type="SUPFAM" id="SSF56563">
    <property type="entry name" value="Major capsid protein gp5"/>
    <property type="match status" value="1"/>
</dbReference>
<dbReference type="NCBIfam" id="TIGR01554">
    <property type="entry name" value="major_cap_HK97"/>
    <property type="match status" value="1"/>
</dbReference>
<dbReference type="InterPro" id="IPR024455">
    <property type="entry name" value="Phage_capsid"/>
</dbReference>
<dbReference type="EMBL" id="BJUD01000015">
    <property type="protein sequence ID" value="GEK28676.1"/>
    <property type="molecule type" value="Genomic_DNA"/>
</dbReference>
<dbReference type="Pfam" id="PF05065">
    <property type="entry name" value="Phage_capsid"/>
    <property type="match status" value="1"/>
</dbReference>
<reference evidence="4 7" key="2">
    <citation type="submission" date="2019-07" db="EMBL/GenBank/DDBJ databases">
        <title>Whole genome shotgun sequence of Lactobacillus siliginis NBRC 101315.</title>
        <authorList>
            <person name="Hosoyama A."/>
            <person name="Uohara A."/>
            <person name="Ohji S."/>
            <person name="Ichikawa N."/>
        </authorList>
    </citation>
    <scope>NUCLEOTIDE SEQUENCE [LARGE SCALE GENOMIC DNA]</scope>
    <source>
        <strain evidence="4 7">NBRC 101315</strain>
    </source>
</reference>
<evidence type="ECO:0000313" key="7">
    <source>
        <dbReference type="Proteomes" id="UP000321429"/>
    </source>
</evidence>
<keyword evidence="6" id="KW-1185">Reference proteome</keyword>
<sequence>MFKINEINDAWIEAGQTVDEMNNKINTALIDPKSTKEDVEDLKNKRDNSVARRDSLKEQLDIARKDAETIKPTNSANNVDPIKPKADEKGTFVNKFRGMVRGDSAIVDELKSDLDANGKGVGLTIPQDIQTSINTLKRTFQSLEPLVTTENVSAPTGTRVIEPDQTITPFALIDAEDGLIGDNDDPTLTQIKYAIKRYAGISTLTNSLLSDSDESLLAYITNWVAKKDVITRNSAILTELGKLPSAQKTTVASVDALKDIYNKEIDPLIFATSVFITNQSGFAVLDKVKDNFGHYLLQPSITNPSQKQLSGKDVVVINDRFLPNDGSNFPLYIGDLSQAVHLFDLQQMSLLTTNIGAGSFEHDLTKLRAIDRFDVQLWDAGSVVYAPFSAIADVVPATGTPAKA</sequence>
<dbReference type="Proteomes" id="UP000051139">
    <property type="component" value="Unassembled WGS sequence"/>
</dbReference>
<comment type="subcellular location">
    <subcellularLocation>
        <location evidence="1">Virion</location>
    </subcellularLocation>
</comment>
<dbReference type="PATRIC" id="fig|348151.3.peg.2043"/>
<feature type="coiled-coil region" evidence="2">
    <location>
        <begin position="39"/>
        <end position="66"/>
    </location>
</feature>
<accession>A0A0R2L9Y0</accession>
<dbReference type="Proteomes" id="UP000321429">
    <property type="component" value="Unassembled WGS sequence"/>
</dbReference>
<proteinExistence type="predicted"/>
<dbReference type="OrthoDB" id="85826at2"/>
<dbReference type="Gene3D" id="3.30.2320.10">
    <property type="entry name" value="hypothetical protein PF0899 domain"/>
    <property type="match status" value="1"/>
</dbReference>
<organism evidence="5 6">
    <name type="scientific">Furfurilactobacillus siliginis</name>
    <dbReference type="NCBI Taxonomy" id="348151"/>
    <lineage>
        <taxon>Bacteria</taxon>
        <taxon>Bacillati</taxon>
        <taxon>Bacillota</taxon>
        <taxon>Bacilli</taxon>
        <taxon>Lactobacillales</taxon>
        <taxon>Lactobacillaceae</taxon>
        <taxon>Furfurilactobacillus</taxon>
    </lineage>
</organism>
<dbReference type="InterPro" id="IPR054612">
    <property type="entry name" value="Phage_capsid-like_C"/>
</dbReference>
<dbReference type="EMBL" id="JQCB01000008">
    <property type="protein sequence ID" value="KRN95527.1"/>
    <property type="molecule type" value="Genomic_DNA"/>
</dbReference>